<dbReference type="Proteomes" id="UP001526225">
    <property type="component" value="Unassembled WGS sequence"/>
</dbReference>
<comment type="caution">
    <text evidence="1">The sequence shown here is derived from an EMBL/GenBank/DDBJ whole genome shotgun (WGS) entry which is preliminary data.</text>
</comment>
<sequence>MEIEDLLEVTTQAELLTWLAQNYKTEKVCWVTVSIKPEPNKLQYLDAVEAALCFGWVDSTKKKLSDTQTVQRLSPRSKKSNWTELNKERVRRLERLNLMTDAGRAVLPNMDISSFLIDSEIKDRIENEPVLVEKFTELPELYTRICIDTIQSVRDDRETYEKRLNKFLESLREGKIIGQWHDNGRLWPID</sequence>
<keyword evidence="2" id="KW-1185">Reference proteome</keyword>
<name>A0ABT3E3L2_9LACO</name>
<reference evidence="1 2" key="1">
    <citation type="submission" date="2022-10" db="EMBL/GenBank/DDBJ databases">
        <title>Weissella fermenti sp. nov., isolated from fermented cabbage.</title>
        <authorList>
            <person name="Lee J.K."/>
            <person name="Baek J.H."/>
            <person name="Choi D.G."/>
            <person name="Kim J.M."/>
            <person name="Jeon C.O."/>
        </authorList>
    </citation>
    <scope>NUCLEOTIDE SEQUENCE [LARGE SCALE GENOMIC DNA]</scope>
    <source>
        <strain evidence="1 2">KACC 18534</strain>
    </source>
</reference>
<evidence type="ECO:0000313" key="2">
    <source>
        <dbReference type="Proteomes" id="UP001526225"/>
    </source>
</evidence>
<organism evidence="1 2">
    <name type="scientific">Weissella ceti</name>
    <dbReference type="NCBI Taxonomy" id="759620"/>
    <lineage>
        <taxon>Bacteria</taxon>
        <taxon>Bacillati</taxon>
        <taxon>Bacillota</taxon>
        <taxon>Bacilli</taxon>
        <taxon>Lactobacillales</taxon>
        <taxon>Lactobacillaceae</taxon>
        <taxon>Weissella</taxon>
    </lineage>
</organism>
<gene>
    <name evidence="1" type="ORF">OIT44_00155</name>
</gene>
<evidence type="ECO:0000313" key="1">
    <source>
        <dbReference type="EMBL" id="MCW0952507.1"/>
    </source>
</evidence>
<accession>A0ABT3E3L2</accession>
<dbReference type="RefSeq" id="WP_213409725.1">
    <property type="nucleotide sequence ID" value="NZ_JAOZFE010000001.1"/>
</dbReference>
<proteinExistence type="predicted"/>
<dbReference type="EMBL" id="JAOZFE010000001">
    <property type="protein sequence ID" value="MCW0952507.1"/>
    <property type="molecule type" value="Genomic_DNA"/>
</dbReference>
<protein>
    <submittedName>
        <fullName evidence="1">YdeI/OmpD-associated family protein</fullName>
    </submittedName>
</protein>